<keyword evidence="3" id="KW-0238">DNA-binding</keyword>
<dbReference type="STRING" id="860235.AOZ06_33315"/>
<dbReference type="GO" id="GO:0003677">
    <property type="term" value="F:DNA binding"/>
    <property type="evidence" value="ECO:0007669"/>
    <property type="project" value="UniProtKB-KW"/>
</dbReference>
<protein>
    <recommendedName>
        <fullName evidence="10">SARP family transcriptional regulator</fullName>
    </recommendedName>
</protein>
<sequence>MAFRVLGPLEVSAGGRPVALGGRKPRLLLATLLLEPNTTVGVDTLVDVLWPGSPPRSAVANVRTYAHSLRTAIGARVCTKPGGYQVSVGPGELDMTTFEAKARDGELAEASALWRGRALADLPRSPVWEPILARLEELRLSVIERSPAVPIADLRGLLAEHPLREELWRHLLHALHRAGRPAEALQAYREAERVLAEELGTRPGPDLRRACAQIQTDVFPVCQLPLAIPDFTGHRDIVDRARAELDRRPAAVLLTGPPGSGKSTMAVHIGHDVARAFPDGQLYVRLRDRDPADVLAYLLKALGVTDIPANLDERAARYRSVLARRELLVVLDDAAGAAQLLPLLPGSGRSAVLITSRTWLPELPGAVTIRLGALTDTDAHDLLARVAGADRVAAEPDQATEILRACGNLPLAIRVAGTRIATRRAVPLRVAAGRLADEHGRLDELTTGSLAVRASVTDSYLRLPAAAARAFRFAGMLGPVSFPGWVIAALVGRPDTEEVADTLVNANLIAASADATGTVRYRMPDLFRCYATERLSGDPRRELQTAARRVLDGYLARATHAAARMPVAFFGVLPHPVVPPHGNTLLSAADPAAWFDAEMPSITAVLELAERLGIQRHAWRIPAMTAPYFDLRGRHGDWQRSHEIALRGARAAGDRHGEAIIRRNQGQVALYQDDYPEAEAATRQALGLFTETGDDTGIGIAHAGIGTTSRIRGDYPGALRHHRLALRMFVRTGKPHLQAAAKIAVGTVLLAQQRLPEAEKWLTGARAQSALIGDRHREAHALQRLAGLREPAQALDHLAEATEMFEHLGDDHCVAYARRHAGELFLRTGDRARARDLLTESLDALLRSGDNRSAAEVSRLLDKAASVVTSSNEDGSVVEPPG</sequence>
<dbReference type="SMART" id="SM00028">
    <property type="entry name" value="TPR"/>
    <property type="match status" value="3"/>
</dbReference>
<dbReference type="InterPro" id="IPR036388">
    <property type="entry name" value="WH-like_DNA-bd_sf"/>
</dbReference>
<dbReference type="InterPro" id="IPR002182">
    <property type="entry name" value="NB-ARC"/>
</dbReference>
<keyword evidence="2" id="KW-0805">Transcription regulation</keyword>
<dbReference type="InterPro" id="IPR005158">
    <property type="entry name" value="BTAD"/>
</dbReference>
<evidence type="ECO:0000259" key="6">
    <source>
        <dbReference type="SMART" id="SM00862"/>
    </source>
</evidence>
<dbReference type="PANTHER" id="PTHR35807">
    <property type="entry name" value="TRANSCRIPTIONAL REGULATOR REDD-RELATED"/>
    <property type="match status" value="1"/>
</dbReference>
<feature type="domain" description="AAA+ ATPase" evidence="5">
    <location>
        <begin position="248"/>
        <end position="381"/>
    </location>
</feature>
<evidence type="ECO:0000259" key="7">
    <source>
        <dbReference type="SMART" id="SM01043"/>
    </source>
</evidence>
<dbReference type="InterPro" id="IPR001867">
    <property type="entry name" value="OmpR/PhoB-type_DNA-bd"/>
</dbReference>
<dbReference type="CDD" id="cd15831">
    <property type="entry name" value="BTAD"/>
    <property type="match status" value="1"/>
</dbReference>
<proteinExistence type="inferred from homology"/>
<accession>A0A0N9HUX4</accession>
<organism evidence="8 9">
    <name type="scientific">Kibdelosporangium phytohabitans</name>
    <dbReference type="NCBI Taxonomy" id="860235"/>
    <lineage>
        <taxon>Bacteria</taxon>
        <taxon>Bacillati</taxon>
        <taxon>Actinomycetota</taxon>
        <taxon>Actinomycetes</taxon>
        <taxon>Pseudonocardiales</taxon>
        <taxon>Pseudonocardiaceae</taxon>
        <taxon>Kibdelosporangium</taxon>
    </lineage>
</organism>
<dbReference type="SUPFAM" id="SSF52540">
    <property type="entry name" value="P-loop containing nucleoside triphosphate hydrolases"/>
    <property type="match status" value="1"/>
</dbReference>
<dbReference type="Pfam" id="PF03704">
    <property type="entry name" value="BTAD"/>
    <property type="match status" value="1"/>
</dbReference>
<dbReference type="Pfam" id="PF00931">
    <property type="entry name" value="NB-ARC"/>
    <property type="match status" value="1"/>
</dbReference>
<feature type="domain" description="Bacterial transcriptional activator" evidence="7">
    <location>
        <begin position="93"/>
        <end position="215"/>
    </location>
</feature>
<evidence type="ECO:0000259" key="5">
    <source>
        <dbReference type="SMART" id="SM00382"/>
    </source>
</evidence>
<dbReference type="SUPFAM" id="SSF46894">
    <property type="entry name" value="C-terminal effector domain of the bipartite response regulators"/>
    <property type="match status" value="1"/>
</dbReference>
<dbReference type="InterPro" id="IPR003593">
    <property type="entry name" value="AAA+_ATPase"/>
</dbReference>
<evidence type="ECO:0000313" key="9">
    <source>
        <dbReference type="Proteomes" id="UP000063699"/>
    </source>
</evidence>
<dbReference type="GO" id="GO:0000160">
    <property type="term" value="P:phosphorelay signal transduction system"/>
    <property type="evidence" value="ECO:0007669"/>
    <property type="project" value="InterPro"/>
</dbReference>
<dbReference type="SMART" id="SM00862">
    <property type="entry name" value="Trans_reg_C"/>
    <property type="match status" value="1"/>
</dbReference>
<dbReference type="Gene3D" id="1.10.10.10">
    <property type="entry name" value="Winged helix-like DNA-binding domain superfamily/Winged helix DNA-binding domain"/>
    <property type="match status" value="1"/>
</dbReference>
<reference evidence="8 9" key="1">
    <citation type="submission" date="2015-07" db="EMBL/GenBank/DDBJ databases">
        <title>Genome sequencing of Kibdelosporangium phytohabitans.</title>
        <authorList>
            <person name="Qin S."/>
            <person name="Xing K."/>
        </authorList>
    </citation>
    <scope>NUCLEOTIDE SEQUENCE [LARGE SCALE GENOMIC DNA]</scope>
    <source>
        <strain evidence="8 9">KLBMP1111</strain>
    </source>
</reference>
<dbReference type="GO" id="GO:0006355">
    <property type="term" value="P:regulation of DNA-templated transcription"/>
    <property type="evidence" value="ECO:0007669"/>
    <property type="project" value="InterPro"/>
</dbReference>
<gene>
    <name evidence="8" type="ORF">AOZ06_33315</name>
</gene>
<evidence type="ECO:0000313" key="8">
    <source>
        <dbReference type="EMBL" id="ALG11114.1"/>
    </source>
</evidence>
<keyword evidence="9" id="KW-1185">Reference proteome</keyword>
<keyword evidence="4" id="KW-0804">Transcription</keyword>
<evidence type="ECO:0008006" key="10">
    <source>
        <dbReference type="Google" id="ProtNLM"/>
    </source>
</evidence>
<dbReference type="GO" id="GO:0043531">
    <property type="term" value="F:ADP binding"/>
    <property type="evidence" value="ECO:0007669"/>
    <property type="project" value="InterPro"/>
</dbReference>
<dbReference type="SMART" id="SM01043">
    <property type="entry name" value="BTAD"/>
    <property type="match status" value="1"/>
</dbReference>
<comment type="similarity">
    <text evidence="1">Belongs to the AfsR/DnrI/RedD regulatory family.</text>
</comment>
<evidence type="ECO:0000256" key="3">
    <source>
        <dbReference type="ARBA" id="ARBA00023125"/>
    </source>
</evidence>
<dbReference type="KEGG" id="kphy:AOZ06_33315"/>
<dbReference type="PANTHER" id="PTHR35807:SF1">
    <property type="entry name" value="TRANSCRIPTIONAL REGULATOR REDD"/>
    <property type="match status" value="1"/>
</dbReference>
<dbReference type="SUPFAM" id="SSF48452">
    <property type="entry name" value="TPR-like"/>
    <property type="match status" value="3"/>
</dbReference>
<dbReference type="AlphaFoldDB" id="A0A0N9HUX4"/>
<evidence type="ECO:0000256" key="4">
    <source>
        <dbReference type="ARBA" id="ARBA00023163"/>
    </source>
</evidence>
<feature type="domain" description="OmpR/PhoB-type" evidence="6">
    <location>
        <begin position="15"/>
        <end position="86"/>
    </location>
</feature>
<dbReference type="Gene3D" id="1.25.40.10">
    <property type="entry name" value="Tetratricopeptide repeat domain"/>
    <property type="match status" value="2"/>
</dbReference>
<dbReference type="Proteomes" id="UP000063699">
    <property type="component" value="Chromosome"/>
</dbReference>
<evidence type="ECO:0000256" key="1">
    <source>
        <dbReference type="ARBA" id="ARBA00005820"/>
    </source>
</evidence>
<dbReference type="Gene3D" id="3.40.50.300">
    <property type="entry name" value="P-loop containing nucleotide triphosphate hydrolases"/>
    <property type="match status" value="1"/>
</dbReference>
<dbReference type="EMBL" id="CP012752">
    <property type="protein sequence ID" value="ALG11114.1"/>
    <property type="molecule type" value="Genomic_DNA"/>
</dbReference>
<evidence type="ECO:0000256" key="2">
    <source>
        <dbReference type="ARBA" id="ARBA00023015"/>
    </source>
</evidence>
<dbReference type="InterPro" id="IPR019734">
    <property type="entry name" value="TPR_rpt"/>
</dbReference>
<dbReference type="InterPro" id="IPR016032">
    <property type="entry name" value="Sig_transdc_resp-reg_C-effctor"/>
</dbReference>
<dbReference type="InterPro" id="IPR027417">
    <property type="entry name" value="P-loop_NTPase"/>
</dbReference>
<dbReference type="PRINTS" id="PR00364">
    <property type="entry name" value="DISEASERSIST"/>
</dbReference>
<name>A0A0N9HUX4_9PSEU</name>
<dbReference type="SMART" id="SM00382">
    <property type="entry name" value="AAA"/>
    <property type="match status" value="1"/>
</dbReference>
<dbReference type="InterPro" id="IPR011990">
    <property type="entry name" value="TPR-like_helical_dom_sf"/>
</dbReference>
<dbReference type="InterPro" id="IPR051677">
    <property type="entry name" value="AfsR-DnrI-RedD_regulator"/>
</dbReference>